<dbReference type="EMBL" id="CAJZBQ010000046">
    <property type="protein sequence ID" value="CAG9328374.1"/>
    <property type="molecule type" value="Genomic_DNA"/>
</dbReference>
<evidence type="ECO:0000256" key="1">
    <source>
        <dbReference type="SAM" id="MobiDB-lite"/>
    </source>
</evidence>
<keyword evidence="2" id="KW-1133">Transmembrane helix</keyword>
<evidence type="ECO:0000313" key="4">
    <source>
        <dbReference type="Proteomes" id="UP001162131"/>
    </source>
</evidence>
<protein>
    <submittedName>
        <fullName evidence="3">Uncharacterized protein</fullName>
    </submittedName>
</protein>
<feature type="compositionally biased region" description="Polar residues" evidence="1">
    <location>
        <begin position="124"/>
        <end position="144"/>
    </location>
</feature>
<comment type="caution">
    <text evidence="3">The sequence shown here is derived from an EMBL/GenBank/DDBJ whole genome shotgun (WGS) entry which is preliminary data.</text>
</comment>
<dbReference type="PANTHER" id="PTHR10974:SF1">
    <property type="entry name" value="FI08016P-RELATED"/>
    <property type="match status" value="1"/>
</dbReference>
<keyword evidence="2" id="KW-0812">Transmembrane</keyword>
<organism evidence="3 4">
    <name type="scientific">Blepharisma stoltei</name>
    <dbReference type="NCBI Taxonomy" id="1481888"/>
    <lineage>
        <taxon>Eukaryota</taxon>
        <taxon>Sar</taxon>
        <taxon>Alveolata</taxon>
        <taxon>Ciliophora</taxon>
        <taxon>Postciliodesmatophora</taxon>
        <taxon>Heterotrichea</taxon>
        <taxon>Heterotrichida</taxon>
        <taxon>Blepharismidae</taxon>
        <taxon>Blepharisma</taxon>
    </lineage>
</organism>
<dbReference type="SUPFAM" id="SSF53649">
    <property type="entry name" value="Alkaline phosphatase-like"/>
    <property type="match status" value="1"/>
</dbReference>
<accession>A0AAU9JS33</accession>
<keyword evidence="2" id="KW-0472">Membrane</keyword>
<feature type="region of interest" description="Disordered" evidence="1">
    <location>
        <begin position="59"/>
        <end position="98"/>
    </location>
</feature>
<dbReference type="AlphaFoldDB" id="A0AAU9JS33"/>
<dbReference type="Pfam" id="PF02995">
    <property type="entry name" value="DUF229"/>
    <property type="match status" value="1"/>
</dbReference>
<evidence type="ECO:0000256" key="2">
    <source>
        <dbReference type="SAM" id="Phobius"/>
    </source>
</evidence>
<feature type="transmembrane region" description="Helical" evidence="2">
    <location>
        <begin position="12"/>
        <end position="32"/>
    </location>
</feature>
<dbReference type="InterPro" id="IPR004245">
    <property type="entry name" value="DUF229"/>
</dbReference>
<reference evidence="3" key="1">
    <citation type="submission" date="2021-09" db="EMBL/GenBank/DDBJ databases">
        <authorList>
            <consortium name="AG Swart"/>
            <person name="Singh M."/>
            <person name="Singh A."/>
            <person name="Seah K."/>
            <person name="Emmerich C."/>
        </authorList>
    </citation>
    <scope>NUCLEOTIDE SEQUENCE</scope>
    <source>
        <strain evidence="3">ATCC30299</strain>
    </source>
</reference>
<feature type="compositionally biased region" description="Basic and acidic residues" evidence="1">
    <location>
        <begin position="60"/>
        <end position="98"/>
    </location>
</feature>
<name>A0AAU9JS33_9CILI</name>
<sequence>MSCLTKSLSRFQVLFIALLSLTILFWLLVAYVDIQSFLTLEADDTEMLGELNKPNSFLNKTEREHNYKPNFKEKQGDEKNYTSPDEKNHLSDSNFKRDSDTIYDQKSEANLNETAVIDSDLSQIDSKNKNLGPNNDKVSQSNYEGNPLIGQLNNSGLSDIPKNYSAGSGEEQNPILDKDNFLNSDQFIASETENFDPLSAHKKDSSNKNISLEIDYEIINKEPDNTISDGLSEMNHSDSNVTQKEKDLKDLKSYSVEISSEYLTPSLKIKNPNIQCVPSIYGYTRDQAKSRFPYGSKRSFGCGENFSTFTLKDNFLYFNCSPGQYNLGNAPENELLGNVPFIQTWVHYTTPVNLGKIEFGFTKCQETKKQAFLHNKLSDYASNRAQEKRKSIENSLNLTSSKPLTVLTVVFDSVSRQHFYRILTKTVDFMNQNIAKGNFSEKFAIYDFQIEHASGENTLPNIVPLLLGNSYDDHKAKVKGFTLTTQAQESWLRVQEEDALWKHYERQGFVTMFGWETKWDYLSFMVGRKVFADHVVSSLYNAAWTQVGFCDVCDGARCIGNQYSHQFLFNYTKEFIRNYKDHNKYSYIHFSHGHEWTGSVIRSIDEDFVAFIKDVLEYYANNHEDLVLVLASDHGIHLGSWDSIEEGRIENLLPYSFVITNKEILEKIGKDTHEILSHNTQHITSKFDMHLTLKYMANVPYEIIEKDSPKYIELKNNKPKLKTAVSLFVEKIDDNRNCEDIGNPVYWCTCLKYEEKKVDGLEDLIIHIGNQAAYEINGRIKREYMQKYCISPMEFEKAISVEHTPIKGVSEPDTGLYKIKYPVKDHPDYFFSVQAVAVPEKVFYKFEKKNVENDWFPISFISTNGQQYKVQVQYIARINEKNDICMEMEASIGGKISFCVCQKPKDYKFTPDLEESQTKLYEKLVDSVSVVVGKNKASCTEACRDENKLCLEWGLQIVNQYLLLMQPWKDKNTFNVVIEKRSIDFKSIKIEKFEHGEVPGLKHQNNTFTFVQADWNILRCDSRAEDVQPICSCLKYPIEID</sequence>
<dbReference type="InterPro" id="IPR017850">
    <property type="entry name" value="Alkaline_phosphatase_core_sf"/>
</dbReference>
<feature type="region of interest" description="Disordered" evidence="1">
    <location>
        <begin position="124"/>
        <end position="146"/>
    </location>
</feature>
<gene>
    <name evidence="3" type="ORF">BSTOLATCC_MIC46380</name>
</gene>
<evidence type="ECO:0000313" key="3">
    <source>
        <dbReference type="EMBL" id="CAG9328374.1"/>
    </source>
</evidence>
<dbReference type="Proteomes" id="UP001162131">
    <property type="component" value="Unassembled WGS sequence"/>
</dbReference>
<dbReference type="PANTHER" id="PTHR10974">
    <property type="entry name" value="FI08016P-RELATED"/>
    <property type="match status" value="1"/>
</dbReference>
<dbReference type="GO" id="GO:0005615">
    <property type="term" value="C:extracellular space"/>
    <property type="evidence" value="ECO:0007669"/>
    <property type="project" value="TreeGrafter"/>
</dbReference>
<proteinExistence type="predicted"/>
<keyword evidence="4" id="KW-1185">Reference proteome</keyword>